<proteinExistence type="predicted"/>
<evidence type="ECO:0000313" key="1">
    <source>
        <dbReference type="EMBL" id="KAG8012539.1"/>
    </source>
</evidence>
<dbReference type="EMBL" id="CM024800">
    <property type="protein sequence ID" value="KAG8012539.1"/>
    <property type="molecule type" value="Genomic_DNA"/>
</dbReference>
<comment type="caution">
    <text evidence="1">The sequence shown here is derived from an EMBL/GenBank/DDBJ whole genome shotgun (WGS) entry which is preliminary data.</text>
</comment>
<evidence type="ECO:0000313" key="2">
    <source>
        <dbReference type="Proteomes" id="UP000805704"/>
    </source>
</evidence>
<protein>
    <submittedName>
        <fullName evidence="1">Uncharacterized protein</fullName>
    </submittedName>
</protein>
<name>A0ACB7FDD1_NIBAL</name>
<organism evidence="1 2">
    <name type="scientific">Nibea albiflora</name>
    <name type="common">Yellow drum</name>
    <name type="synonym">Corvina albiflora</name>
    <dbReference type="NCBI Taxonomy" id="240163"/>
    <lineage>
        <taxon>Eukaryota</taxon>
        <taxon>Metazoa</taxon>
        <taxon>Chordata</taxon>
        <taxon>Craniata</taxon>
        <taxon>Vertebrata</taxon>
        <taxon>Euteleostomi</taxon>
        <taxon>Actinopterygii</taxon>
        <taxon>Neopterygii</taxon>
        <taxon>Teleostei</taxon>
        <taxon>Neoteleostei</taxon>
        <taxon>Acanthomorphata</taxon>
        <taxon>Eupercaria</taxon>
        <taxon>Sciaenidae</taxon>
        <taxon>Nibea</taxon>
    </lineage>
</organism>
<keyword evidence="2" id="KW-1185">Reference proteome</keyword>
<reference evidence="1" key="1">
    <citation type="submission" date="2020-04" db="EMBL/GenBank/DDBJ databases">
        <title>A chromosome-scale assembly and high-density genetic map of the yellow drum (Nibea albiflora) genome.</title>
        <authorList>
            <person name="Xu D."/>
            <person name="Zhang W."/>
            <person name="Chen R."/>
            <person name="Tan P."/>
            <person name="Wang L."/>
            <person name="Song H."/>
            <person name="Tian L."/>
            <person name="Zhu Q."/>
            <person name="Wang B."/>
        </authorList>
    </citation>
    <scope>NUCLEOTIDE SEQUENCE</scope>
    <source>
        <strain evidence="1">ZJHYS-2018</strain>
    </source>
</reference>
<gene>
    <name evidence="1" type="ORF">GBF38_020334</name>
</gene>
<accession>A0ACB7FDD1</accession>
<dbReference type="Proteomes" id="UP000805704">
    <property type="component" value="Chromosome 12"/>
</dbReference>
<sequence length="686" mass="75622">MCLKEISDVWMYNEHLREHATQFARRGQTQGSMLGIPGCFMQETAVKNFITSIMQHRPSKTNRESSKATKEQEKAADSTVGEGKTSEGVEPKVHRTKSSSGTGGKQSTLTPLEEAQELKGHLKRAHEEVDELDSKHTTLYTCELCADVMHVIKKSFICSTCNYTFSKKEQFDRHMEKHLSGGNKIFKFRGVLRPVKASASKEDECDSPASKKRRILSDSLQENSSDSGIASVSSLHSSQNSETQSSKPSVSTADDSTQTIANEYHNNTNNTNVKTEDIAEDYSELLVELEKCIHMGTSESTTPKKEEIDPTTSPIFDNEGNGKPITESCDVKEENESVCIRAETTPWSVSKESSGSGDEIVKVKEGSAEGDTTENEEKTDSLPPSEDSVVSSRENQILSKTPESAKHELAADVMEQQGDDEQWHHTSKASDNDSKQPTLSHGAEQESSSQMKDKDSPAKATDNTKNTTTASSTKATESTSVLHSKVSLNASASNEDKESVRPQKKRKDMKSPHSLQKVSFPATQENFGVDSRAKKKFRPSKCANPSLQRKSDGPNDYPVLSSVRDDVVSNKIVSKCKTSNMSLQSKRNLLDSCTQKKPEIVTPLNGDYKAKKGPLGRSLHPPISKVSSVPMNNSLNKSRPKMGVRSMESHSYRTAESQNHLLSQLFGQKLTSFKIPLRKDTSESIN</sequence>